<evidence type="ECO:0008006" key="7">
    <source>
        <dbReference type="Google" id="ProtNLM"/>
    </source>
</evidence>
<comment type="caution">
    <text evidence="5">The sequence shown here is derived from an EMBL/GenBank/DDBJ whole genome shotgun (WGS) entry which is preliminary data.</text>
</comment>
<reference evidence="5 6" key="1">
    <citation type="submission" date="2016-09" db="EMBL/GenBank/DDBJ databases">
        <authorList>
            <person name="Capua I."/>
            <person name="De Benedictis P."/>
            <person name="Joannis T."/>
            <person name="Lombin L.H."/>
            <person name="Cattoli G."/>
        </authorList>
    </citation>
    <scope>NUCLEOTIDE SEQUENCE [LARGE SCALE GENOMIC DNA]</scope>
    <source>
        <strain evidence="5 6">IMI 309357</strain>
    </source>
</reference>
<proteinExistence type="predicted"/>
<dbReference type="AlphaFoldDB" id="A0A1G4AT19"/>
<keyword evidence="1" id="KW-0479">Metal-binding</keyword>
<evidence type="ECO:0000256" key="3">
    <source>
        <dbReference type="ARBA" id="ARBA00022833"/>
    </source>
</evidence>
<evidence type="ECO:0000313" key="5">
    <source>
        <dbReference type="EMBL" id="OHE92233.1"/>
    </source>
</evidence>
<gene>
    <name evidence="5" type="ORF">CORC01_12469</name>
</gene>
<dbReference type="PROSITE" id="PS00518">
    <property type="entry name" value="ZF_RING_1"/>
    <property type="match status" value="1"/>
</dbReference>
<evidence type="ECO:0000313" key="6">
    <source>
        <dbReference type="Proteomes" id="UP000176998"/>
    </source>
</evidence>
<keyword evidence="3" id="KW-0862">Zinc</keyword>
<feature type="region of interest" description="Disordered" evidence="4">
    <location>
        <begin position="1"/>
        <end position="33"/>
    </location>
</feature>
<dbReference type="GO" id="GO:0008270">
    <property type="term" value="F:zinc ion binding"/>
    <property type="evidence" value="ECO:0007669"/>
    <property type="project" value="UniProtKB-KW"/>
</dbReference>
<evidence type="ECO:0000256" key="4">
    <source>
        <dbReference type="SAM" id="MobiDB-lite"/>
    </source>
</evidence>
<keyword evidence="6" id="KW-1185">Reference proteome</keyword>
<dbReference type="EMBL" id="MJBS01000154">
    <property type="protein sequence ID" value="OHE92233.1"/>
    <property type="molecule type" value="Genomic_DNA"/>
</dbReference>
<dbReference type="Proteomes" id="UP000176998">
    <property type="component" value="Unassembled WGS sequence"/>
</dbReference>
<organism evidence="5 6">
    <name type="scientific">Colletotrichum orchidophilum</name>
    <dbReference type="NCBI Taxonomy" id="1209926"/>
    <lineage>
        <taxon>Eukaryota</taxon>
        <taxon>Fungi</taxon>
        <taxon>Dikarya</taxon>
        <taxon>Ascomycota</taxon>
        <taxon>Pezizomycotina</taxon>
        <taxon>Sordariomycetes</taxon>
        <taxon>Hypocreomycetidae</taxon>
        <taxon>Glomerellales</taxon>
        <taxon>Glomerellaceae</taxon>
        <taxon>Colletotrichum</taxon>
    </lineage>
</organism>
<accession>A0A1G4AT19</accession>
<keyword evidence="2" id="KW-0863">Zinc-finger</keyword>
<evidence type="ECO:0000256" key="2">
    <source>
        <dbReference type="ARBA" id="ARBA00022771"/>
    </source>
</evidence>
<dbReference type="InterPro" id="IPR017907">
    <property type="entry name" value="Znf_RING_CS"/>
</dbReference>
<dbReference type="RefSeq" id="XP_022469403.1">
    <property type="nucleotide sequence ID" value="XM_022624089.1"/>
</dbReference>
<dbReference type="OrthoDB" id="6270329at2759"/>
<sequence length="123" mass="13535">MDATNDTDALAPAAEPRTPMSTPASGPASPGVTPAHQCRQCRASFCQPLGCGHVYCNQCVGLHHICPECDRHTIVPSKPSSEHYLTLRLIHLHLFTTYDALLSCLYSTCHTMRLRFAKADRWG</sequence>
<dbReference type="GeneID" id="34565599"/>
<name>A0A1G4AT19_9PEZI</name>
<evidence type="ECO:0000256" key="1">
    <source>
        <dbReference type="ARBA" id="ARBA00022723"/>
    </source>
</evidence>
<protein>
    <recommendedName>
        <fullName evidence="7">RING-type domain-containing protein</fullName>
    </recommendedName>
</protein>